<sequence length="342" mass="38930">MSEFYEVDIFQCRGSSFDIGYQIGEQLKNNKIVDVYKEKMKPTIDIANMESVFSTYAPHLIEELKGISEGLEISYKEAAAIFSGYDIPKMDAMGCSATITNDFYVRNYDFSPLLYDHIFSLVDSEVAYASAGYSQQVLGRLDGVNSEGLVMGLHFVSFKEFQNGISAWTAIRMVLDTCSSTSEAVDLLKVIPHAACYNFSIGDKSGDIAVVEASPNKVVIREDNSYLTCVNHFQNQDLHQKNRKYIEFSMKRNMHMQELNKKGFSEKQMFERFKDSHSPLFFKNYDDYFGTLHTFCYSFHDSKITTCLAKSEHVLSFYLDDWVNGKAISNTSMSGKIERESI</sequence>
<dbReference type="Proteomes" id="UP001275436">
    <property type="component" value="Unassembled WGS sequence"/>
</dbReference>
<comment type="caution">
    <text evidence="2">The sequence shown here is derived from an EMBL/GenBank/DDBJ whole genome shotgun (WGS) entry which is preliminary data.</text>
</comment>
<dbReference type="PANTHER" id="PTHR34180:SF1">
    <property type="entry name" value="BETA-ALANYL-DOPAMINE_CARCININE HYDROLASE"/>
    <property type="match status" value="1"/>
</dbReference>
<evidence type="ECO:0000313" key="2">
    <source>
        <dbReference type="EMBL" id="GLO64562.1"/>
    </source>
</evidence>
<dbReference type="SUPFAM" id="SSF56235">
    <property type="entry name" value="N-terminal nucleophile aminohydrolases (Ntn hydrolases)"/>
    <property type="match status" value="1"/>
</dbReference>
<dbReference type="RefSeq" id="WP_215123683.1">
    <property type="nucleotide sequence ID" value="NZ_BSKO01000001.1"/>
</dbReference>
<proteinExistence type="predicted"/>
<dbReference type="InterPro" id="IPR029055">
    <property type="entry name" value="Ntn_hydrolases_N"/>
</dbReference>
<dbReference type="GO" id="GO:0016787">
    <property type="term" value="F:hydrolase activity"/>
    <property type="evidence" value="ECO:0007669"/>
    <property type="project" value="UniProtKB-KW"/>
</dbReference>
<keyword evidence="2" id="KW-0378">Hydrolase</keyword>
<name>A0ABQ5TER2_9BACI</name>
<reference evidence="2 3" key="1">
    <citation type="submission" date="2023-02" db="EMBL/GenBank/DDBJ databases">
        <title>Oceanobacillus kimchii IFOP_LL358 isolated form Alexandrium catenella lab strain.</title>
        <authorList>
            <person name="Gajardo G."/>
            <person name="Ueki S."/>
            <person name="Maruyama F."/>
        </authorList>
    </citation>
    <scope>NUCLEOTIDE SEQUENCE [LARGE SCALE GENOMIC DNA]</scope>
    <source>
        <strain evidence="2 3">IFOP_LL358</strain>
    </source>
</reference>
<dbReference type="PANTHER" id="PTHR34180">
    <property type="entry name" value="PEPTIDASE C45"/>
    <property type="match status" value="1"/>
</dbReference>
<protein>
    <submittedName>
        <fullName evidence="2">Linear amide C-N hydrolase</fullName>
    </submittedName>
</protein>
<dbReference type="NCBIfam" id="NF040521">
    <property type="entry name" value="C45_proenzyme"/>
    <property type="match status" value="1"/>
</dbReference>
<accession>A0ABQ5TER2</accession>
<dbReference type="InterPro" id="IPR047801">
    <property type="entry name" value="Peptidase_C45"/>
</dbReference>
<dbReference type="Gene3D" id="3.60.60.10">
    <property type="entry name" value="Penicillin V Acylase, Chain A"/>
    <property type="match status" value="1"/>
</dbReference>
<evidence type="ECO:0000259" key="1">
    <source>
        <dbReference type="Pfam" id="PF03417"/>
    </source>
</evidence>
<dbReference type="EMBL" id="BSKO01000001">
    <property type="protein sequence ID" value="GLO64562.1"/>
    <property type="molecule type" value="Genomic_DNA"/>
</dbReference>
<gene>
    <name evidence="2" type="ORF">MACH08_03460</name>
</gene>
<evidence type="ECO:0000313" key="3">
    <source>
        <dbReference type="Proteomes" id="UP001275436"/>
    </source>
</evidence>
<keyword evidence="3" id="KW-1185">Reference proteome</keyword>
<dbReference type="CDD" id="cd01935">
    <property type="entry name" value="Ntn_CGH_like"/>
    <property type="match status" value="1"/>
</dbReference>
<organism evidence="2 3">
    <name type="scientific">Oceanobacillus kimchii</name>
    <dbReference type="NCBI Taxonomy" id="746691"/>
    <lineage>
        <taxon>Bacteria</taxon>
        <taxon>Bacillati</taxon>
        <taxon>Bacillota</taxon>
        <taxon>Bacilli</taxon>
        <taxon>Bacillales</taxon>
        <taxon>Bacillaceae</taxon>
        <taxon>Oceanobacillus</taxon>
    </lineage>
</organism>
<dbReference type="InterPro" id="IPR005079">
    <property type="entry name" value="Peptidase_C45_hydrolase"/>
</dbReference>
<dbReference type="Pfam" id="PF03417">
    <property type="entry name" value="AAT"/>
    <property type="match status" value="1"/>
</dbReference>
<dbReference type="InterPro" id="IPR047794">
    <property type="entry name" value="C45_proenzyme-like"/>
</dbReference>
<feature type="domain" description="Peptidase C45 hydrolase" evidence="1">
    <location>
        <begin position="101"/>
        <end position="310"/>
    </location>
</feature>